<accession>A0ABM8NCI0</accession>
<evidence type="ECO:0000313" key="1">
    <source>
        <dbReference type="EMBL" id="CAD6517346.1"/>
    </source>
</evidence>
<dbReference type="EMBL" id="CAJHCQ010000002">
    <property type="protein sequence ID" value="CAD6517346.1"/>
    <property type="molecule type" value="Genomic_DNA"/>
</dbReference>
<organism evidence="1 2">
    <name type="scientific">Paraburkholderia hiiakae</name>
    <dbReference type="NCBI Taxonomy" id="1081782"/>
    <lineage>
        <taxon>Bacteria</taxon>
        <taxon>Pseudomonadati</taxon>
        <taxon>Pseudomonadota</taxon>
        <taxon>Betaproteobacteria</taxon>
        <taxon>Burkholderiales</taxon>
        <taxon>Burkholderiaceae</taxon>
        <taxon>Paraburkholderia</taxon>
    </lineage>
</organism>
<gene>
    <name evidence="1" type="ORF">LMG27952_00836</name>
</gene>
<comment type="caution">
    <text evidence="1">The sequence shown here is derived from an EMBL/GenBank/DDBJ whole genome shotgun (WGS) entry which is preliminary data.</text>
</comment>
<protein>
    <submittedName>
        <fullName evidence="1">Uncharacterized protein</fullName>
    </submittedName>
</protein>
<sequence>MGLSWQQGPLSTGAIGRFLIPEPLPKRLLCAEALRRPMRVRFVGKWITDLGTTSWFAVCAGDRNARRGAWQHTGLPER</sequence>
<proteinExistence type="predicted"/>
<name>A0ABM8NCI0_9BURK</name>
<reference evidence="1 2" key="1">
    <citation type="submission" date="2020-10" db="EMBL/GenBank/DDBJ databases">
        <authorList>
            <person name="Peeters C."/>
        </authorList>
    </citation>
    <scope>NUCLEOTIDE SEQUENCE [LARGE SCALE GENOMIC DNA]</scope>
    <source>
        <strain evidence="1 2">LMG 27952</strain>
    </source>
</reference>
<dbReference type="Proteomes" id="UP000656319">
    <property type="component" value="Unassembled WGS sequence"/>
</dbReference>
<evidence type="ECO:0000313" key="2">
    <source>
        <dbReference type="Proteomes" id="UP000656319"/>
    </source>
</evidence>
<dbReference type="RefSeq" id="WP_201694648.1">
    <property type="nucleotide sequence ID" value="NZ_CAJHCQ010000002.1"/>
</dbReference>
<keyword evidence="2" id="KW-1185">Reference proteome</keyword>